<gene>
    <name evidence="1" type="ORF">PENCOP_c014G08147</name>
</gene>
<name>A0A1V6U9D3_9EURO</name>
<sequence length="117" mass="13443">MDFFPGLSMLVNFPKVRPPQRDVTLAREKFRNMMNEPTNISRPVLFRTREGLLGKGTKNVRKGDEVWLIAGMPTPVVLRKTESENCFTKTDIVYVHGIMHGEFVDQKGSYTEEIELI</sequence>
<proteinExistence type="predicted"/>
<comment type="caution">
    <text evidence="1">The sequence shown here is derived from an EMBL/GenBank/DDBJ whole genome shotgun (WGS) entry which is preliminary data.</text>
</comment>
<dbReference type="Proteomes" id="UP000191500">
    <property type="component" value="Unassembled WGS sequence"/>
</dbReference>
<keyword evidence="2" id="KW-1185">Reference proteome</keyword>
<dbReference type="EMBL" id="MDDG01000014">
    <property type="protein sequence ID" value="OQE35132.1"/>
    <property type="molecule type" value="Genomic_DNA"/>
</dbReference>
<evidence type="ECO:0000313" key="1">
    <source>
        <dbReference type="EMBL" id="OQE35132.1"/>
    </source>
</evidence>
<organism evidence="1 2">
    <name type="scientific">Penicillium coprophilum</name>
    <dbReference type="NCBI Taxonomy" id="36646"/>
    <lineage>
        <taxon>Eukaryota</taxon>
        <taxon>Fungi</taxon>
        <taxon>Dikarya</taxon>
        <taxon>Ascomycota</taxon>
        <taxon>Pezizomycotina</taxon>
        <taxon>Eurotiomycetes</taxon>
        <taxon>Eurotiomycetidae</taxon>
        <taxon>Eurotiales</taxon>
        <taxon>Aspergillaceae</taxon>
        <taxon>Penicillium</taxon>
    </lineage>
</organism>
<dbReference type="Pfam" id="PF26639">
    <property type="entry name" value="Het-6_barrel"/>
    <property type="match status" value="1"/>
</dbReference>
<reference evidence="2" key="1">
    <citation type="journal article" date="2017" name="Nat. Microbiol.">
        <title>Global analysis of biosynthetic gene clusters reveals vast potential of secondary metabolite production in Penicillium species.</title>
        <authorList>
            <person name="Nielsen J.C."/>
            <person name="Grijseels S."/>
            <person name="Prigent S."/>
            <person name="Ji B."/>
            <person name="Dainat J."/>
            <person name="Nielsen K.F."/>
            <person name="Frisvad J.C."/>
            <person name="Workman M."/>
            <person name="Nielsen J."/>
        </authorList>
    </citation>
    <scope>NUCLEOTIDE SEQUENCE [LARGE SCALE GENOMIC DNA]</scope>
    <source>
        <strain evidence="2">IBT 31321</strain>
    </source>
</reference>
<accession>A0A1V6U9D3</accession>
<evidence type="ECO:0000313" key="2">
    <source>
        <dbReference type="Proteomes" id="UP000191500"/>
    </source>
</evidence>
<dbReference type="AlphaFoldDB" id="A0A1V6U9D3"/>
<protein>
    <submittedName>
        <fullName evidence="1">Uncharacterized protein</fullName>
    </submittedName>
</protein>